<name>A0A087UX52_STEMI</name>
<keyword evidence="3" id="KW-0472">Membrane</keyword>
<keyword evidence="1" id="KW-0560">Oxidoreductase</keyword>
<accession>A0A087UX52</accession>
<dbReference type="PANTHER" id="PTHR43313:SF36">
    <property type="entry name" value="D-BETA-HYDROXYBUTYRATE DEHYDROGENASE, MITOCHONDRIAL"/>
    <property type="match status" value="1"/>
</dbReference>
<dbReference type="SUPFAM" id="SSF51735">
    <property type="entry name" value="NAD(P)-binding Rossmann-fold domains"/>
    <property type="match status" value="1"/>
</dbReference>
<evidence type="ECO:0000313" key="5">
    <source>
        <dbReference type="Proteomes" id="UP000054359"/>
    </source>
</evidence>
<keyword evidence="3" id="KW-1133">Transmembrane helix</keyword>
<dbReference type="Pfam" id="PF00106">
    <property type="entry name" value="adh_short"/>
    <property type="match status" value="1"/>
</dbReference>
<protein>
    <submittedName>
        <fullName evidence="4">17-beta-hydroxysteroid dehydrogenase type 6</fullName>
    </submittedName>
</protein>
<feature type="non-terminal residue" evidence="4">
    <location>
        <position position="369"/>
    </location>
</feature>
<evidence type="ECO:0000256" key="3">
    <source>
        <dbReference type="SAM" id="Phobius"/>
    </source>
</evidence>
<dbReference type="PANTHER" id="PTHR43313">
    <property type="entry name" value="SHORT-CHAIN DEHYDROGENASE/REDUCTASE FAMILY 9C"/>
    <property type="match status" value="1"/>
</dbReference>
<evidence type="ECO:0000256" key="2">
    <source>
        <dbReference type="RuleBase" id="RU000363"/>
    </source>
</evidence>
<dbReference type="InterPro" id="IPR036291">
    <property type="entry name" value="NAD(P)-bd_dom_sf"/>
</dbReference>
<dbReference type="STRING" id="407821.A0A087UX52"/>
<dbReference type="Proteomes" id="UP000054359">
    <property type="component" value="Unassembled WGS sequence"/>
</dbReference>
<sequence>MFNTVVTHLVSLIFLSCIGFYTYDYIGSLYIILAAISSFLYISFLLASFVDNALPRFRVIETNKAVFITGCDTGFGHLLARRLDSLGYKVFAGCLNTSGKEIDELKYTCSSNLHIISLDVTQTSSVQQALKIVQNNLGTNELWAIVNNAGIIERGEAEWTPLEFYQKQFEVNTFGVVRVTQAFLPLLRKSKGRVITTTSVGGRYTFSGFVPYCMSKHATSSFCDGLRLEMAKFGVKVITVEPFSYKTAMTHMPTVLNSALNTWGKCPEELKKDVYDKKYLEAFVESVRKFNEKTALQNTNKVVDLLVESVCAISPHYSYVPGDLWSLLSLWFARRMPKTLADYLLRKTVTFDCDVERYLQDKALKKKMS</sequence>
<gene>
    <name evidence="4" type="ORF">X975_26588</name>
</gene>
<keyword evidence="5" id="KW-1185">Reference proteome</keyword>
<dbReference type="OrthoDB" id="294295at2759"/>
<dbReference type="AlphaFoldDB" id="A0A087UX52"/>
<proteinExistence type="inferred from homology"/>
<dbReference type="PROSITE" id="PS00061">
    <property type="entry name" value="ADH_SHORT"/>
    <property type="match status" value="1"/>
</dbReference>
<dbReference type="PRINTS" id="PR00080">
    <property type="entry name" value="SDRFAMILY"/>
</dbReference>
<comment type="similarity">
    <text evidence="2">Belongs to the short-chain dehydrogenases/reductases (SDR) family.</text>
</comment>
<dbReference type="GO" id="GO:0008202">
    <property type="term" value="P:steroid metabolic process"/>
    <property type="evidence" value="ECO:0007669"/>
    <property type="project" value="TreeGrafter"/>
</dbReference>
<dbReference type="PRINTS" id="PR00081">
    <property type="entry name" value="GDHRDH"/>
</dbReference>
<organism evidence="4 5">
    <name type="scientific">Stegodyphus mimosarum</name>
    <name type="common">African social velvet spider</name>
    <dbReference type="NCBI Taxonomy" id="407821"/>
    <lineage>
        <taxon>Eukaryota</taxon>
        <taxon>Metazoa</taxon>
        <taxon>Ecdysozoa</taxon>
        <taxon>Arthropoda</taxon>
        <taxon>Chelicerata</taxon>
        <taxon>Arachnida</taxon>
        <taxon>Araneae</taxon>
        <taxon>Araneomorphae</taxon>
        <taxon>Entelegynae</taxon>
        <taxon>Eresoidea</taxon>
        <taxon>Eresidae</taxon>
        <taxon>Stegodyphus</taxon>
    </lineage>
</organism>
<evidence type="ECO:0000313" key="4">
    <source>
        <dbReference type="EMBL" id="KFM81941.1"/>
    </source>
</evidence>
<feature type="transmembrane region" description="Helical" evidence="3">
    <location>
        <begin position="29"/>
        <end position="50"/>
    </location>
</feature>
<evidence type="ECO:0000256" key="1">
    <source>
        <dbReference type="ARBA" id="ARBA00023002"/>
    </source>
</evidence>
<dbReference type="InterPro" id="IPR002347">
    <property type="entry name" value="SDR_fam"/>
</dbReference>
<dbReference type="OMA" id="CLARFLW"/>
<dbReference type="GO" id="GO:0016491">
    <property type="term" value="F:oxidoreductase activity"/>
    <property type="evidence" value="ECO:0007669"/>
    <property type="project" value="UniProtKB-KW"/>
</dbReference>
<keyword evidence="3" id="KW-0812">Transmembrane</keyword>
<dbReference type="InterPro" id="IPR020904">
    <property type="entry name" value="Sc_DH/Rdtase_CS"/>
</dbReference>
<dbReference type="EMBL" id="KK122108">
    <property type="protein sequence ID" value="KFM81941.1"/>
    <property type="molecule type" value="Genomic_DNA"/>
</dbReference>
<dbReference type="Gene3D" id="3.40.50.720">
    <property type="entry name" value="NAD(P)-binding Rossmann-like Domain"/>
    <property type="match status" value="1"/>
</dbReference>
<reference evidence="4 5" key="1">
    <citation type="submission" date="2013-11" db="EMBL/GenBank/DDBJ databases">
        <title>Genome sequencing of Stegodyphus mimosarum.</title>
        <authorList>
            <person name="Bechsgaard J."/>
        </authorList>
    </citation>
    <scope>NUCLEOTIDE SEQUENCE [LARGE SCALE GENOMIC DNA]</scope>
</reference>